<feature type="region of interest" description="Disordered" evidence="8">
    <location>
        <begin position="83"/>
        <end position="134"/>
    </location>
</feature>
<comment type="caution">
    <text evidence="9">The sequence shown here is derived from an EMBL/GenBank/DDBJ whole genome shotgun (WGS) entry which is preliminary data.</text>
</comment>
<proteinExistence type="inferred from homology"/>
<evidence type="ECO:0000313" key="10">
    <source>
        <dbReference type="Proteomes" id="UP001162640"/>
    </source>
</evidence>
<dbReference type="GO" id="GO:0019776">
    <property type="term" value="F:Atg8-family ligase activity"/>
    <property type="evidence" value="ECO:0007669"/>
    <property type="project" value="TreeGrafter"/>
</dbReference>
<organism evidence="9 10">
    <name type="scientific">Triparma laevis f. inornata</name>
    <dbReference type="NCBI Taxonomy" id="1714386"/>
    <lineage>
        <taxon>Eukaryota</taxon>
        <taxon>Sar</taxon>
        <taxon>Stramenopiles</taxon>
        <taxon>Ochrophyta</taxon>
        <taxon>Bolidophyceae</taxon>
        <taxon>Parmales</taxon>
        <taxon>Triparmaceae</taxon>
        <taxon>Triparma</taxon>
    </lineage>
</organism>
<name>A0A9W7AG26_9STRA</name>
<dbReference type="EMBL" id="BLQM01000133">
    <property type="protein sequence ID" value="GMH67689.1"/>
    <property type="molecule type" value="Genomic_DNA"/>
</dbReference>
<evidence type="ECO:0000256" key="3">
    <source>
        <dbReference type="ARBA" id="ARBA00022448"/>
    </source>
</evidence>
<keyword evidence="6" id="KW-0653">Protein transport</keyword>
<evidence type="ECO:0000256" key="5">
    <source>
        <dbReference type="ARBA" id="ARBA00022786"/>
    </source>
</evidence>
<keyword evidence="3" id="KW-0813">Transport</keyword>
<evidence type="ECO:0000313" key="9">
    <source>
        <dbReference type="EMBL" id="GMH67689.1"/>
    </source>
</evidence>
<reference evidence="10" key="1">
    <citation type="journal article" date="2023" name="Commun. Biol.">
        <title>Genome analysis of Parmales, the sister group of diatoms, reveals the evolutionary specialization of diatoms from phago-mixotrophs to photoautotrophs.</title>
        <authorList>
            <person name="Ban H."/>
            <person name="Sato S."/>
            <person name="Yoshikawa S."/>
            <person name="Yamada K."/>
            <person name="Nakamura Y."/>
            <person name="Ichinomiya M."/>
            <person name="Sato N."/>
            <person name="Blanc-Mathieu R."/>
            <person name="Endo H."/>
            <person name="Kuwata A."/>
            <person name="Ogata H."/>
        </authorList>
    </citation>
    <scope>NUCLEOTIDE SEQUENCE [LARGE SCALE GENOMIC DNA]</scope>
</reference>
<feature type="non-terminal residue" evidence="9">
    <location>
        <position position="1"/>
    </location>
</feature>
<comment type="similarity">
    <text evidence="2">Belongs to the ATG3 family.</text>
</comment>
<keyword evidence="5" id="KW-0833">Ubl conjugation pathway</keyword>
<sequence>MTSFLKNVRESLTPTLKQSAFLQRGVLTPEEFVKAGDELVHQCPTWSWEGASDESKSRSHLPKNKQYLVTRNVPCKERCSEMEKGASSLGMMKEDGDGWMLEDDGKGGDDDDFDFVDEGDSEKPPSQAEPTTSPVAVVDDDDEYADIDEFEDDTLVTDTAALTVADNILAVRTYDVMISYDKYYQTPRVWLSGYSESRSPLSGDEMFEDCMSDYVKRTVTIESFPYTAAVVISIHPCQHGNVMKNIVGNLTQGEGGGEIVVEQYMFVFLKFVASMIPTINYDFTNAVETGGGSGK</sequence>
<evidence type="ECO:0000256" key="2">
    <source>
        <dbReference type="ARBA" id="ARBA00007683"/>
    </source>
</evidence>
<dbReference type="Pfam" id="PF03987">
    <property type="entry name" value="Autophagy_act_C"/>
    <property type="match status" value="1"/>
</dbReference>
<evidence type="ECO:0000256" key="7">
    <source>
        <dbReference type="ARBA" id="ARBA00023006"/>
    </source>
</evidence>
<dbReference type="InterPro" id="IPR007135">
    <property type="entry name" value="Atg3/Atg10"/>
</dbReference>
<dbReference type="GO" id="GO:0015031">
    <property type="term" value="P:protein transport"/>
    <property type="evidence" value="ECO:0007669"/>
    <property type="project" value="UniProtKB-KW"/>
</dbReference>
<evidence type="ECO:0000256" key="8">
    <source>
        <dbReference type="SAM" id="MobiDB-lite"/>
    </source>
</evidence>
<dbReference type="GO" id="GO:0000422">
    <property type="term" value="P:autophagy of mitochondrion"/>
    <property type="evidence" value="ECO:0007669"/>
    <property type="project" value="TreeGrafter"/>
</dbReference>
<gene>
    <name evidence="9" type="ORF">TL16_g04746</name>
</gene>
<dbReference type="AlphaFoldDB" id="A0A9W7AG26"/>
<feature type="compositionally biased region" description="Acidic residues" evidence="8">
    <location>
        <begin position="109"/>
        <end position="120"/>
    </location>
</feature>
<keyword evidence="4" id="KW-0963">Cytoplasm</keyword>
<dbReference type="PANTHER" id="PTHR12866">
    <property type="entry name" value="UBIQUITIN-LIKE-CONJUGATING ENZYME ATG3"/>
    <property type="match status" value="1"/>
</dbReference>
<comment type="subcellular location">
    <subcellularLocation>
        <location evidence="1">Cytoplasm</location>
    </subcellularLocation>
</comment>
<protein>
    <recommendedName>
        <fullName evidence="11">Autophagy-related protein 3</fullName>
    </recommendedName>
</protein>
<feature type="non-terminal residue" evidence="9">
    <location>
        <position position="295"/>
    </location>
</feature>
<dbReference type="GO" id="GO:0000045">
    <property type="term" value="P:autophagosome assembly"/>
    <property type="evidence" value="ECO:0007669"/>
    <property type="project" value="TreeGrafter"/>
</dbReference>
<dbReference type="PANTHER" id="PTHR12866:SF2">
    <property type="entry name" value="UBIQUITIN-LIKE-CONJUGATING ENZYME ATG3"/>
    <property type="match status" value="1"/>
</dbReference>
<dbReference type="GO" id="GO:0044804">
    <property type="term" value="P:nucleophagy"/>
    <property type="evidence" value="ECO:0007669"/>
    <property type="project" value="TreeGrafter"/>
</dbReference>
<dbReference type="GO" id="GO:0061723">
    <property type="term" value="P:glycophagy"/>
    <property type="evidence" value="ECO:0007669"/>
    <property type="project" value="TreeGrafter"/>
</dbReference>
<evidence type="ECO:0000256" key="4">
    <source>
        <dbReference type="ARBA" id="ARBA00022490"/>
    </source>
</evidence>
<dbReference type="GO" id="GO:0000407">
    <property type="term" value="C:phagophore assembly site"/>
    <property type="evidence" value="ECO:0007669"/>
    <property type="project" value="TreeGrafter"/>
</dbReference>
<dbReference type="GO" id="GO:0005829">
    <property type="term" value="C:cytosol"/>
    <property type="evidence" value="ECO:0007669"/>
    <property type="project" value="TreeGrafter"/>
</dbReference>
<evidence type="ECO:0008006" key="11">
    <source>
        <dbReference type="Google" id="ProtNLM"/>
    </source>
</evidence>
<evidence type="ECO:0000256" key="1">
    <source>
        <dbReference type="ARBA" id="ARBA00004496"/>
    </source>
</evidence>
<evidence type="ECO:0000256" key="6">
    <source>
        <dbReference type="ARBA" id="ARBA00022927"/>
    </source>
</evidence>
<keyword evidence="7" id="KW-0072">Autophagy</keyword>
<dbReference type="Proteomes" id="UP001162640">
    <property type="component" value="Unassembled WGS sequence"/>
</dbReference>
<accession>A0A9W7AG26</accession>